<keyword evidence="2" id="KW-0472">Membrane</keyword>
<keyword evidence="2" id="KW-0812">Transmembrane</keyword>
<dbReference type="STRING" id="5601.A0A0D2FQ83"/>
<accession>A0A0D2FQ83</accession>
<name>A0A0D2FQ83_9EURO</name>
<dbReference type="Proteomes" id="UP000054266">
    <property type="component" value="Unassembled WGS sequence"/>
</dbReference>
<dbReference type="EMBL" id="KN846958">
    <property type="protein sequence ID" value="KIW68730.1"/>
    <property type="molecule type" value="Genomic_DNA"/>
</dbReference>
<feature type="transmembrane region" description="Helical" evidence="2">
    <location>
        <begin position="810"/>
        <end position="834"/>
    </location>
</feature>
<gene>
    <name evidence="3" type="ORF">PV04_04654</name>
</gene>
<evidence type="ECO:0000256" key="2">
    <source>
        <dbReference type="SAM" id="Phobius"/>
    </source>
</evidence>
<organism evidence="3 4">
    <name type="scientific">Phialophora macrospora</name>
    <dbReference type="NCBI Taxonomy" id="1851006"/>
    <lineage>
        <taxon>Eukaryota</taxon>
        <taxon>Fungi</taxon>
        <taxon>Dikarya</taxon>
        <taxon>Ascomycota</taxon>
        <taxon>Pezizomycotina</taxon>
        <taxon>Eurotiomycetes</taxon>
        <taxon>Chaetothyriomycetidae</taxon>
        <taxon>Chaetothyriales</taxon>
        <taxon>Herpotrichiellaceae</taxon>
        <taxon>Phialophora</taxon>
    </lineage>
</organism>
<feature type="compositionally biased region" description="Polar residues" evidence="1">
    <location>
        <begin position="32"/>
        <end position="41"/>
    </location>
</feature>
<evidence type="ECO:0008006" key="5">
    <source>
        <dbReference type="Google" id="ProtNLM"/>
    </source>
</evidence>
<feature type="region of interest" description="Disordered" evidence="1">
    <location>
        <begin position="1"/>
        <end position="47"/>
    </location>
</feature>
<dbReference type="AlphaFoldDB" id="A0A0D2FQ83"/>
<keyword evidence="4" id="KW-1185">Reference proteome</keyword>
<evidence type="ECO:0000256" key="1">
    <source>
        <dbReference type="SAM" id="MobiDB-lite"/>
    </source>
</evidence>
<protein>
    <recommendedName>
        <fullName evidence="5">Heterokaryon incompatibility domain-containing protein</fullName>
    </recommendedName>
</protein>
<sequence length="1006" mass="114214">MRRGRGTPAPSEDGLLSFPSYPLASQRPRGQRTGTNESTEYNPHPYAQPVEPARVRQSYARIPRRPTAGGWQQESPYEPLPAHDTTYVLPSFNELAPPPLNYDTTGYSHDSFDRCASSFAPSTNTASFHDGLSAHNAPSTPLKPTSNHYEVQEAAHDNPYSFDADTFLNRAASTLRIKSAFHWLDPKFFHDRAWFGWSIPRSYQLPGHYYRSASGKPIDIWKHRDVFRRKHAGLNDDRYLNPLDGRVEKLFVQTICELYDAENDTTWRRTYIENVSPWIIRLAYWPYSHMPDPTRPYSAEHAVQRTSPSSFRAWKQEQWVHVGVRWLPACIGLLLLMSFPTDIEGQVRNHGNYDPVPYRYWSYPVTARNFRENLGEKGNSHFISSTKDFRLSDRCLRPRLLCFLDAQTDDNRRGLVDPQTWIDAHGGGVEPTYIFVSYTAEKQFERRCRDARKDIQETGSSSCTCDACRYSAADAEALHAIAYEAARNAGVAAYWTDQCCMSTDKDELQDDVYRISDVTRGAAKIVVIVGRSGRNHLPRGVSTFDLLKEWGTRMWTWPEVLLSPAGEKIQVYTRGGDMNAPLEISKMEFPAQVWDDGEVARQLIDNYEGSLTLSRLELVILALECLKSRVEKGTTKYLDGDLSYALMGLLRQRPRVDPKDSAFQAFARLSLANDSDRLLERMICLLPVEEPNDHQLDAHTEQPTAHPTSDATQDSRGRHYWTNMNDYWGAKLWDIEPTCQVAGIGHDDTVILDGAHAATIHWDRFQRVAITTRETWSRALARYFVRGTPAWFFTGVLTLAFAAGSSTTTGIGAFFLVVALLTVLLSPMLILHIYGGKLWNTQPWLFGFEGHMSLRKIEMKIFGFPSERLSWAPYASNMSHHHVNPEFLADECEGTDPLLAGEGQPAVVVSRSGARLRLFTLVDTNTMTVTTFRAARPPTVALLCGSEGGMQRAVLCSYDWTNQCLWRETVLRMETMVLEKMSRVGRVRFGLRRREADVGRSYLRPP</sequence>
<dbReference type="HOGENOM" id="CLU_011082_1_0_1"/>
<reference evidence="3 4" key="1">
    <citation type="submission" date="2015-01" db="EMBL/GenBank/DDBJ databases">
        <title>The Genome Sequence of Capronia semiimmersa CBS27337.</title>
        <authorList>
            <consortium name="The Broad Institute Genomics Platform"/>
            <person name="Cuomo C."/>
            <person name="de Hoog S."/>
            <person name="Gorbushina A."/>
            <person name="Stielow B."/>
            <person name="Teixiera M."/>
            <person name="Abouelleil A."/>
            <person name="Chapman S.B."/>
            <person name="Priest M."/>
            <person name="Young S.K."/>
            <person name="Wortman J."/>
            <person name="Nusbaum C."/>
            <person name="Birren B."/>
        </authorList>
    </citation>
    <scope>NUCLEOTIDE SEQUENCE [LARGE SCALE GENOMIC DNA]</scope>
    <source>
        <strain evidence="3 4">CBS 27337</strain>
    </source>
</reference>
<evidence type="ECO:0000313" key="4">
    <source>
        <dbReference type="Proteomes" id="UP000054266"/>
    </source>
</evidence>
<keyword evidence="2" id="KW-1133">Transmembrane helix</keyword>
<evidence type="ECO:0000313" key="3">
    <source>
        <dbReference type="EMBL" id="KIW68730.1"/>
    </source>
</evidence>
<feature type="transmembrane region" description="Helical" evidence="2">
    <location>
        <begin position="783"/>
        <end position="804"/>
    </location>
</feature>
<proteinExistence type="predicted"/>